<sequence>MKFALRIGWKIGNVTADARLRVQQQQQARKKQRLMRRQYERGTIRRLSQTVTNEPAACGSLKLKHNRKSALIKRTCTEFVAQMELLHLQIDRPPKVLAKSVKENFQHDGSFHQAVGKVLLFAEFFAVMPVKGVTASHPKQLSFSWTNIRTLYCLLFIIMTVIDLGFSINKLLHKPINFNSVEPLIFRSSIIVVCISAISLARKWPALMLYWYEIESDLPEYLTQMEKGRLAYKIKMVTIVAMMLSLGEHLMNIISSIHYSNYCSQTNDPIEDFFLLTNQQLFLVFPYTIYLGIYGKIENILCTFIWNYMDCFVMLISLGLAAKFKQLNDNLFKFKGMQMPECFWSTRRKQYRNLCELCLRIDGAISLITMISFSNNLYFICVQLLRSLNKMPSFVHAAYFYFSLSFLIGRTLAVSLYTASIHDESRKPLRVLRCVPKESWCTEVKRFSEEINSDLVALSGMKFFYLTRKLVLSVAGTIVTYELVLIQFHQDSQLGDCASIVRPLPSSSNGSAH</sequence>
<protein>
    <submittedName>
        <fullName evidence="9">Gustatory receptor 64f</fullName>
    </submittedName>
</protein>
<organism evidence="9">
    <name type="scientific">Anastrepha ludens</name>
    <name type="common">Mexican fruit fly</name>
    <dbReference type="NCBI Taxonomy" id="28586"/>
    <lineage>
        <taxon>Eukaryota</taxon>
        <taxon>Metazoa</taxon>
        <taxon>Ecdysozoa</taxon>
        <taxon>Arthropoda</taxon>
        <taxon>Hexapoda</taxon>
        <taxon>Insecta</taxon>
        <taxon>Pterygota</taxon>
        <taxon>Neoptera</taxon>
        <taxon>Endopterygota</taxon>
        <taxon>Diptera</taxon>
        <taxon>Brachycera</taxon>
        <taxon>Muscomorpha</taxon>
        <taxon>Tephritoidea</taxon>
        <taxon>Tephritidae</taxon>
        <taxon>Anastrepha</taxon>
    </lineage>
</organism>
<evidence type="ECO:0000256" key="1">
    <source>
        <dbReference type="ARBA" id="ARBA00004651"/>
    </source>
</evidence>
<dbReference type="Pfam" id="PF06151">
    <property type="entry name" value="Trehalose_recp"/>
    <property type="match status" value="1"/>
</dbReference>
<evidence type="ECO:0000256" key="2">
    <source>
        <dbReference type="ARBA" id="ARBA00005327"/>
    </source>
</evidence>
<feature type="transmembrane region" description="Helical" evidence="8">
    <location>
        <begin position="234"/>
        <end position="254"/>
    </location>
</feature>
<feature type="transmembrane region" description="Helical" evidence="8">
    <location>
        <begin position="274"/>
        <end position="293"/>
    </location>
</feature>
<evidence type="ECO:0000256" key="5">
    <source>
        <dbReference type="ARBA" id="ARBA00022989"/>
    </source>
</evidence>
<feature type="transmembrane region" description="Helical" evidence="8">
    <location>
        <begin position="151"/>
        <end position="172"/>
    </location>
</feature>
<evidence type="ECO:0000256" key="6">
    <source>
        <dbReference type="ARBA" id="ARBA00023136"/>
    </source>
</evidence>
<evidence type="ECO:0000256" key="8">
    <source>
        <dbReference type="SAM" id="Phobius"/>
    </source>
</evidence>
<evidence type="ECO:0000256" key="4">
    <source>
        <dbReference type="ARBA" id="ARBA00022692"/>
    </source>
</evidence>
<dbReference type="PANTHER" id="PTHR21421:SF29">
    <property type="entry name" value="GUSTATORY RECEPTOR 5A FOR TREHALOSE-RELATED"/>
    <property type="match status" value="1"/>
</dbReference>
<comment type="similarity">
    <text evidence="2">Belongs to the insect chemoreceptor superfamily. Gustatory receptor (GR) family. Gr5a subfamily.</text>
</comment>
<gene>
    <name evidence="9" type="primary">GR64f</name>
</gene>
<accession>A0A9E8DBJ2</accession>
<dbReference type="InterPro" id="IPR009318">
    <property type="entry name" value="Gustatory_rcpt"/>
</dbReference>
<keyword evidence="5 8" id="KW-1133">Transmembrane helix</keyword>
<keyword evidence="6 8" id="KW-0472">Membrane</keyword>
<dbReference type="AlphaFoldDB" id="A0A9E8DBJ2"/>
<keyword evidence="3" id="KW-1003">Cell membrane</keyword>
<feature type="transmembrane region" description="Helical" evidence="8">
    <location>
        <begin position="305"/>
        <end position="324"/>
    </location>
</feature>
<proteinExistence type="evidence at transcript level"/>
<evidence type="ECO:0000256" key="7">
    <source>
        <dbReference type="ARBA" id="ARBA00023170"/>
    </source>
</evidence>
<dbReference type="PANTHER" id="PTHR21421">
    <property type="entry name" value="GUSTATORY RECEPTOR"/>
    <property type="match status" value="1"/>
</dbReference>
<evidence type="ECO:0000313" key="9">
    <source>
        <dbReference type="EMBL" id="UZH23420.1"/>
    </source>
</evidence>
<dbReference type="GO" id="GO:0005886">
    <property type="term" value="C:plasma membrane"/>
    <property type="evidence" value="ECO:0007669"/>
    <property type="project" value="UniProtKB-SubCell"/>
</dbReference>
<feature type="transmembrane region" description="Helical" evidence="8">
    <location>
        <begin position="364"/>
        <end position="385"/>
    </location>
</feature>
<keyword evidence="7 9" id="KW-0675">Receptor</keyword>
<feature type="transmembrane region" description="Helical" evidence="8">
    <location>
        <begin position="397"/>
        <end position="419"/>
    </location>
</feature>
<dbReference type="PIRSF" id="PIRSF038981">
    <property type="entry name" value="GRP"/>
    <property type="match status" value="1"/>
</dbReference>
<comment type="subcellular location">
    <subcellularLocation>
        <location evidence="1">Cell membrane</location>
        <topology evidence="1">Multi-pass membrane protein</topology>
    </subcellularLocation>
</comment>
<reference evidence="9" key="2">
    <citation type="submission" date="2022-05" db="EMBL/GenBank/DDBJ databases">
        <authorList>
            <person name="Segura Leon O.L."/>
            <person name="Torres Huerta B."/>
            <person name="Meza Hernandez S.J."/>
        </authorList>
    </citation>
    <scope>NUCLEOTIDE SEQUENCE</scope>
</reference>
<feature type="transmembrane region" description="Helical" evidence="8">
    <location>
        <begin position="184"/>
        <end position="201"/>
    </location>
</feature>
<evidence type="ECO:0000256" key="3">
    <source>
        <dbReference type="ARBA" id="ARBA00022475"/>
    </source>
</evidence>
<dbReference type="GO" id="GO:0033041">
    <property type="term" value="F:sweet taste receptor activity"/>
    <property type="evidence" value="ECO:0007669"/>
    <property type="project" value="TreeGrafter"/>
</dbReference>
<keyword evidence="4 8" id="KW-0812">Transmembrane</keyword>
<dbReference type="EMBL" id="ON420052">
    <property type="protein sequence ID" value="UZH23420.1"/>
    <property type="molecule type" value="mRNA"/>
</dbReference>
<reference evidence="9" key="1">
    <citation type="journal article" date="2022" name="Int. J. Mol. Sci.">
        <title>Identification of Candidate Chemosensory Gene Families by Head Transcriptomes Analysis in the Mexican Fruit Fly, Anastrepha ludens Loew (Diptera: Tephritidae).</title>
        <authorList>
            <person name="Segura-Leon O.L."/>
            <person name="Torres-Huerta B."/>
            <person name="Estrada-Perez A.R."/>
            <person name="Cibrian-Tovar J."/>
            <person name="Hernandez-Hernandez F.C."/>
            <person name="Cruz-Jaramillo J.L."/>
            <person name="Meza-Hernandez J.S."/>
            <person name="Sanchez-Galicia F."/>
        </authorList>
    </citation>
    <scope>NUCLEOTIDE SEQUENCE</scope>
</reference>
<name>A0A9E8DBJ2_9MUSC</name>